<dbReference type="Gene3D" id="3.30.420.10">
    <property type="entry name" value="Ribonuclease H-like superfamily/Ribonuclease H"/>
    <property type="match status" value="1"/>
</dbReference>
<accession>A0A1Q2MFI7</accession>
<dbReference type="KEGG" id="pbas:SMSP2_01376"/>
<dbReference type="PANTHER" id="PTHR46889">
    <property type="entry name" value="TRANSPOSASE INSF FOR INSERTION SEQUENCE IS3B-RELATED"/>
    <property type="match status" value="1"/>
</dbReference>
<evidence type="ECO:0000313" key="4">
    <source>
        <dbReference type="Proteomes" id="UP000188181"/>
    </source>
</evidence>
<dbReference type="OrthoDB" id="118202at2"/>
<protein>
    <submittedName>
        <fullName evidence="3">Putative transposase OrfB</fullName>
    </submittedName>
</protein>
<dbReference type="PROSITE" id="PS50994">
    <property type="entry name" value="INTEGRASE"/>
    <property type="match status" value="1"/>
</dbReference>
<dbReference type="SUPFAM" id="SSF46689">
    <property type="entry name" value="Homeodomain-like"/>
    <property type="match status" value="1"/>
</dbReference>
<dbReference type="RefSeq" id="WP_146683232.1">
    <property type="nucleotide sequence ID" value="NZ_CP019646.1"/>
</dbReference>
<dbReference type="InterPro" id="IPR036397">
    <property type="entry name" value="RNaseH_sf"/>
</dbReference>
<sequence length="400" mass="45843">MSQKIEIINIALRLIVKTAVLAAGFSGRARKRSLKRLAGMDIYEKDKELIFLRDKITQLQTQVSILQKALKKQNNKKRYTIREKLFILCYMEAFQIPRRRVTEHLGIARSTLYRWLKNIEEKAQAVVPANITPAELAALVWQITKANEGWGRFRIANQLKLLGVFLSASTVRNILNRPEPRKTPSKAPKPKQTEDKTEARSIPAWYPNHVWSIDTTIVYKWGLLEVHVCVIIDHFSRKIMAAVPLEGPNAGWVINAMDEAIEKYGSPKHIISDQGSVFISEAFAECLKNNNRIKHRLGAIGKKGSIAVTERANKTLKYCWLKRVPIIKGIDHLHDLCNEFQVWYNSWRPHMSLDGNRPDDVFFGNLPERPAPDANSVPTEIETRYFRQARITGYRLKKAG</sequence>
<dbReference type="InterPro" id="IPR009057">
    <property type="entry name" value="Homeodomain-like_sf"/>
</dbReference>
<name>A0A1Q2MFI7_9BACT</name>
<dbReference type="InterPro" id="IPR001584">
    <property type="entry name" value="Integrase_cat-core"/>
</dbReference>
<dbReference type="PANTHER" id="PTHR46889:SF4">
    <property type="entry name" value="TRANSPOSASE INSO FOR INSERTION SEQUENCE ELEMENT IS911B-RELATED"/>
    <property type="match status" value="1"/>
</dbReference>
<proteinExistence type="predicted"/>
<dbReference type="Proteomes" id="UP000188181">
    <property type="component" value="Chromosome"/>
</dbReference>
<evidence type="ECO:0000259" key="2">
    <source>
        <dbReference type="PROSITE" id="PS50994"/>
    </source>
</evidence>
<organism evidence="3 4">
    <name type="scientific">Limihaloglobus sulfuriphilus</name>
    <dbReference type="NCBI Taxonomy" id="1851148"/>
    <lineage>
        <taxon>Bacteria</taxon>
        <taxon>Pseudomonadati</taxon>
        <taxon>Planctomycetota</taxon>
        <taxon>Phycisphaerae</taxon>
        <taxon>Sedimentisphaerales</taxon>
        <taxon>Sedimentisphaeraceae</taxon>
        <taxon>Limihaloglobus</taxon>
    </lineage>
</organism>
<dbReference type="STRING" id="1851148.SMSP2_01376"/>
<dbReference type="GO" id="GO:0003676">
    <property type="term" value="F:nucleic acid binding"/>
    <property type="evidence" value="ECO:0007669"/>
    <property type="project" value="InterPro"/>
</dbReference>
<evidence type="ECO:0000256" key="1">
    <source>
        <dbReference type="SAM" id="MobiDB-lite"/>
    </source>
</evidence>
<gene>
    <name evidence="3" type="ORF">SMSP2_01376</name>
</gene>
<dbReference type="SUPFAM" id="SSF53098">
    <property type="entry name" value="Ribonuclease H-like"/>
    <property type="match status" value="1"/>
</dbReference>
<dbReference type="Pfam" id="PF00665">
    <property type="entry name" value="rve"/>
    <property type="match status" value="1"/>
</dbReference>
<dbReference type="InterPro" id="IPR012337">
    <property type="entry name" value="RNaseH-like_sf"/>
</dbReference>
<evidence type="ECO:0000313" key="3">
    <source>
        <dbReference type="EMBL" id="AQQ71012.1"/>
    </source>
</evidence>
<dbReference type="AlphaFoldDB" id="A0A1Q2MFI7"/>
<dbReference type="GO" id="GO:0015074">
    <property type="term" value="P:DNA integration"/>
    <property type="evidence" value="ECO:0007669"/>
    <property type="project" value="InterPro"/>
</dbReference>
<dbReference type="EMBL" id="CP019646">
    <property type="protein sequence ID" value="AQQ71012.1"/>
    <property type="molecule type" value="Genomic_DNA"/>
</dbReference>
<keyword evidence="4" id="KW-1185">Reference proteome</keyword>
<reference evidence="4" key="1">
    <citation type="submission" date="2017-02" db="EMBL/GenBank/DDBJ databases">
        <title>Comparative genomics and description of representatives of a novel lineage of planctomycetes thriving in anoxic sediments.</title>
        <authorList>
            <person name="Spring S."/>
            <person name="Bunk B."/>
            <person name="Sproer C."/>
        </authorList>
    </citation>
    <scope>NUCLEOTIDE SEQUENCE [LARGE SCALE GENOMIC DNA]</scope>
    <source>
        <strain evidence="4">SM-Chi-D1</strain>
    </source>
</reference>
<feature type="domain" description="Integrase catalytic" evidence="2">
    <location>
        <begin position="199"/>
        <end position="366"/>
    </location>
</feature>
<dbReference type="InterPro" id="IPR050900">
    <property type="entry name" value="Transposase_IS3/IS150/IS904"/>
</dbReference>
<feature type="region of interest" description="Disordered" evidence="1">
    <location>
        <begin position="176"/>
        <end position="199"/>
    </location>
</feature>